<gene>
    <name evidence="2" type="ORF">WHR41_08167</name>
</gene>
<feature type="compositionally biased region" description="Polar residues" evidence="1">
    <location>
        <begin position="245"/>
        <end position="263"/>
    </location>
</feature>
<reference evidence="2 3" key="1">
    <citation type="journal article" date="2020" name="Microbiol. Resour. Announc.">
        <title>Draft Genome Sequence of a Cladosporium Species Isolated from the Mesophotic Ascidian Didemnum maculosum.</title>
        <authorList>
            <person name="Gioti A."/>
            <person name="Siaperas R."/>
            <person name="Nikolaivits E."/>
            <person name="Le Goff G."/>
            <person name="Ouazzani J."/>
            <person name="Kotoulas G."/>
            <person name="Topakas E."/>
        </authorList>
    </citation>
    <scope>NUCLEOTIDE SEQUENCE [LARGE SCALE GENOMIC DNA]</scope>
    <source>
        <strain evidence="2 3">TM138-S3</strain>
    </source>
</reference>
<comment type="caution">
    <text evidence="2">The sequence shown here is derived from an EMBL/GenBank/DDBJ whole genome shotgun (WGS) entry which is preliminary data.</text>
</comment>
<dbReference type="RefSeq" id="XP_069227201.1">
    <property type="nucleotide sequence ID" value="XM_069376771.1"/>
</dbReference>
<evidence type="ECO:0000313" key="2">
    <source>
        <dbReference type="EMBL" id="KAL1584095.1"/>
    </source>
</evidence>
<feature type="compositionally biased region" description="Polar residues" evidence="1">
    <location>
        <begin position="510"/>
        <end position="522"/>
    </location>
</feature>
<dbReference type="GeneID" id="96009609"/>
<feature type="compositionally biased region" description="Low complexity" evidence="1">
    <location>
        <begin position="422"/>
        <end position="440"/>
    </location>
</feature>
<keyword evidence="3" id="KW-1185">Reference proteome</keyword>
<feature type="region of interest" description="Disordered" evidence="1">
    <location>
        <begin position="418"/>
        <end position="565"/>
    </location>
</feature>
<dbReference type="Proteomes" id="UP000803884">
    <property type="component" value="Unassembled WGS sequence"/>
</dbReference>
<organism evidence="2 3">
    <name type="scientific">Cladosporium halotolerans</name>
    <dbReference type="NCBI Taxonomy" id="1052096"/>
    <lineage>
        <taxon>Eukaryota</taxon>
        <taxon>Fungi</taxon>
        <taxon>Dikarya</taxon>
        <taxon>Ascomycota</taxon>
        <taxon>Pezizomycotina</taxon>
        <taxon>Dothideomycetes</taxon>
        <taxon>Dothideomycetidae</taxon>
        <taxon>Cladosporiales</taxon>
        <taxon>Cladosporiaceae</taxon>
        <taxon>Cladosporium</taxon>
    </lineage>
</organism>
<proteinExistence type="predicted"/>
<protein>
    <recommendedName>
        <fullName evidence="4">Telomere replication protein EST3</fullName>
    </recommendedName>
</protein>
<evidence type="ECO:0008006" key="4">
    <source>
        <dbReference type="Google" id="ProtNLM"/>
    </source>
</evidence>
<evidence type="ECO:0000256" key="1">
    <source>
        <dbReference type="SAM" id="MobiDB-lite"/>
    </source>
</evidence>
<dbReference type="EMBL" id="JAAQHG020000029">
    <property type="protein sequence ID" value="KAL1584095.1"/>
    <property type="molecule type" value="Genomic_DNA"/>
</dbReference>
<accession>A0AB34KL98</accession>
<feature type="region of interest" description="Disordered" evidence="1">
    <location>
        <begin position="182"/>
        <end position="312"/>
    </location>
</feature>
<feature type="compositionally biased region" description="Polar residues" evidence="1">
    <location>
        <begin position="540"/>
        <end position="565"/>
    </location>
</feature>
<name>A0AB34KL98_9PEZI</name>
<feature type="region of interest" description="Disordered" evidence="1">
    <location>
        <begin position="350"/>
        <end position="384"/>
    </location>
</feature>
<feature type="compositionally biased region" description="Polar residues" evidence="1">
    <location>
        <begin position="293"/>
        <end position="302"/>
    </location>
</feature>
<evidence type="ECO:0000313" key="3">
    <source>
        <dbReference type="Proteomes" id="UP000803884"/>
    </source>
</evidence>
<dbReference type="AlphaFoldDB" id="A0AB34KL98"/>
<feature type="region of interest" description="Disordered" evidence="1">
    <location>
        <begin position="324"/>
        <end position="343"/>
    </location>
</feature>
<sequence>MAPQIGPWLGRLIEAELDNVIAWKKFIKAEPDAGALVSSRFSDNGSNLRSVVTSPLLNSESKLQFLETASSDGRSSTNVSDGETSVQANLSETAWASYERGLEGEDPMKGDMIVCRKLTIVGQHIGPENRRVWLRIDDLEFNGENSRRPIGQATPIVQRDAIKDLIKVVGRLRSVEYENQAAGVGAVEDDDDGSDQSDQVSVKQEPQDDATSADQTRAPFVTATPVPAAPPRSPIRYSPDPKKSPSFQAESQLPTATLQTQLPAQPRNPVRRSRGGLSISREGIEPTRGDNLTGPQAPTLQGQPKYPPVGNSKSNLLLDVMSKLPGQAQRQPTPEPSAPISAQVMPTEIISETPAKRKGSPIPSTDQPSMPIQRRRYRIPKDQRALVDGPATWIPSVGDQPFPHPNVPNHLPKMWCEKAMARAKSSAAPSPLPTAPSQSPVKSVEEMPANDETMPAEESENEASNSSDSEEEGSLPWSSSPPQRQMLPPDSSALRPSPHTERQNPPEKWVSSQQVGQSQTLDNAMEIDSRPGPGVDRPVTQKQNSLNRTQQSDTPTILNNSNEES</sequence>